<dbReference type="Proteomes" id="UP000184000">
    <property type="component" value="Unassembled WGS sequence"/>
</dbReference>
<organism evidence="2 3">
    <name type="scientific">Stutzerimonas xanthomarina DSM 18231</name>
    <dbReference type="NCBI Taxonomy" id="1403346"/>
    <lineage>
        <taxon>Bacteria</taxon>
        <taxon>Pseudomonadati</taxon>
        <taxon>Pseudomonadota</taxon>
        <taxon>Gammaproteobacteria</taxon>
        <taxon>Pseudomonadales</taxon>
        <taxon>Pseudomonadaceae</taxon>
        <taxon>Stutzerimonas</taxon>
    </lineage>
</organism>
<dbReference type="RefSeq" id="WP_073299813.1">
    <property type="nucleotide sequence ID" value="NZ_FQXA01000002.1"/>
</dbReference>
<evidence type="ECO:0000256" key="1">
    <source>
        <dbReference type="SAM" id="MobiDB-lite"/>
    </source>
</evidence>
<dbReference type="AlphaFoldDB" id="A0A1M5MPV4"/>
<feature type="compositionally biased region" description="Basic and acidic residues" evidence="1">
    <location>
        <begin position="188"/>
        <end position="197"/>
    </location>
</feature>
<feature type="region of interest" description="Disordered" evidence="1">
    <location>
        <begin position="176"/>
        <end position="202"/>
    </location>
</feature>
<accession>A0A1M5MPV4</accession>
<evidence type="ECO:0000313" key="2">
    <source>
        <dbReference type="EMBL" id="SHG79328.1"/>
    </source>
</evidence>
<dbReference type="EMBL" id="FQXA01000002">
    <property type="protein sequence ID" value="SHG79328.1"/>
    <property type="molecule type" value="Genomic_DNA"/>
</dbReference>
<dbReference type="GeneID" id="98638198"/>
<dbReference type="InterPro" id="IPR018330">
    <property type="entry name" value="RecT_fam"/>
</dbReference>
<gene>
    <name evidence="2" type="ORF">SAMN02744645_1415</name>
</gene>
<proteinExistence type="predicted"/>
<dbReference type="GO" id="GO:0006259">
    <property type="term" value="P:DNA metabolic process"/>
    <property type="evidence" value="ECO:0007669"/>
    <property type="project" value="InterPro"/>
</dbReference>
<name>A0A1M5MPV4_9GAMM</name>
<dbReference type="GO" id="GO:0003677">
    <property type="term" value="F:DNA binding"/>
    <property type="evidence" value="ECO:0007669"/>
    <property type="project" value="InterPro"/>
</dbReference>
<reference evidence="2 3" key="1">
    <citation type="submission" date="2016-11" db="EMBL/GenBank/DDBJ databases">
        <authorList>
            <person name="Jaros S."/>
            <person name="Januszkiewicz K."/>
            <person name="Wedrychowicz H."/>
        </authorList>
    </citation>
    <scope>NUCLEOTIDE SEQUENCE [LARGE SCALE GENOMIC DNA]</scope>
    <source>
        <strain evidence="2 3">DSM 18231</strain>
    </source>
</reference>
<sequence>MTDIAVSPSKGFSLTPQSLDEAMRFADILSKSSIVPKDFNGNPGNILVAIQWGLELGLQPMQAMQNIAVINGRPALWGDAVIALVRGSPLCEFIYETDDGTTATCRVKRRGEDEQVRTFSMEDAKTAGLMGKSGPWTQHPKRMRQMRARAFALRDVFPDVLRGMPVAEEVQDMAPERDMGTVRTGQPAERKSLEKQPEALPSYDDTEFATKLVDWKDLIEGGKTTADRIIKMSASKVGLTEEQKQAIRDLEVSDA</sequence>
<protein>
    <submittedName>
        <fullName evidence="2">RecT family protein</fullName>
    </submittedName>
</protein>
<dbReference type="Pfam" id="PF03837">
    <property type="entry name" value="RecT"/>
    <property type="match status" value="1"/>
</dbReference>
<evidence type="ECO:0000313" key="3">
    <source>
        <dbReference type="Proteomes" id="UP000184000"/>
    </source>
</evidence>